<name>A0A1T2KYE6_9GAMM</name>
<dbReference type="AlphaFoldDB" id="A0A1T2KYE6"/>
<feature type="domain" description="Calcineurin-like phosphoesterase" evidence="6">
    <location>
        <begin position="1"/>
        <end position="125"/>
    </location>
</feature>
<evidence type="ECO:0000256" key="2">
    <source>
        <dbReference type="ARBA" id="ARBA00005419"/>
    </source>
</evidence>
<dbReference type="InterPro" id="IPR029052">
    <property type="entry name" value="Metallo-depent_PP-like"/>
</dbReference>
<dbReference type="SUPFAM" id="SSF56300">
    <property type="entry name" value="Metallo-dependent phosphatases"/>
    <property type="match status" value="1"/>
</dbReference>
<evidence type="ECO:0000256" key="3">
    <source>
        <dbReference type="ARBA" id="ARBA00022801"/>
    </source>
</evidence>
<evidence type="ECO:0000256" key="5">
    <source>
        <dbReference type="HAMAP-Rule" id="MF_00199"/>
    </source>
</evidence>
<dbReference type="GO" id="GO:0008803">
    <property type="term" value="F:bis(5'-nucleosyl)-tetraphosphatase (symmetrical) activity"/>
    <property type="evidence" value="ECO:0007669"/>
    <property type="project" value="UniProtKB-UniRule"/>
</dbReference>
<dbReference type="CDD" id="cd07422">
    <property type="entry name" value="MPP_ApaH"/>
    <property type="match status" value="1"/>
</dbReference>
<dbReference type="RefSeq" id="WP_078485622.1">
    <property type="nucleotide sequence ID" value="NZ_MPRJ01000002.1"/>
</dbReference>
<dbReference type="OrthoDB" id="9807890at2"/>
<comment type="caution">
    <text evidence="7">The sequence shown here is derived from an EMBL/GenBank/DDBJ whole genome shotgun (WGS) entry which is preliminary data.</text>
</comment>
<proteinExistence type="inferred from homology"/>
<dbReference type="NCBIfam" id="TIGR00668">
    <property type="entry name" value="apaH"/>
    <property type="match status" value="1"/>
</dbReference>
<dbReference type="PANTHER" id="PTHR40942">
    <property type="match status" value="1"/>
</dbReference>
<keyword evidence="8" id="KW-1185">Reference proteome</keyword>
<protein>
    <recommendedName>
        <fullName evidence="5">Bis(5'-nucleosyl)-tetraphosphatase, symmetrical</fullName>
        <ecNumber evidence="5">3.6.1.41</ecNumber>
    </recommendedName>
    <alternativeName>
        <fullName evidence="5">Ap4A hydrolase</fullName>
    </alternativeName>
    <alternativeName>
        <fullName evidence="5">Diadenosine 5',5'''-P1,P4-tetraphosphate pyrophosphohydrolase</fullName>
    </alternativeName>
    <alternativeName>
        <fullName evidence="5">Diadenosine tetraphosphatase</fullName>
    </alternativeName>
</protein>
<dbReference type="InterPro" id="IPR004617">
    <property type="entry name" value="ApaH"/>
</dbReference>
<dbReference type="Pfam" id="PF00149">
    <property type="entry name" value="Metallophos"/>
    <property type="match status" value="1"/>
</dbReference>
<comment type="similarity">
    <text evidence="2 5">Belongs to the Ap4A hydrolase family.</text>
</comment>
<dbReference type="PANTHER" id="PTHR40942:SF4">
    <property type="entry name" value="CYTOCHROME C5"/>
    <property type="match status" value="1"/>
</dbReference>
<sequence length="278" mass="31914">MAVYAIGDVQGCYDELQRLLEKIRFDYGKDKLWFAGDLVNRGPHSLEVLRFVKSLGKRAVTVLGNHDLHLLAMSEGNLKHNRKNHTLDAILSAKDRDELLHWLRHRPMMHFSKKRNISLIHAGMPPQWDIETAQRCARGLEAALQGDGFHDYCHQMYGNEPACWSDDLKGMERLRFITNAFTRLRYCDSEGNMALKEKGPPGSQGPGLMPWFEMPNRRSRNDHILFGHWSTLGYLHEENIWALDTGCLWGGCLTALRLYKNKEYKHCQVDCPGAAKPK</sequence>
<comment type="function">
    <text evidence="1 5">Hydrolyzes diadenosine 5',5'''-P1,P4-tetraphosphate to yield ADP.</text>
</comment>
<reference evidence="7 8" key="1">
    <citation type="submission" date="2016-11" db="EMBL/GenBank/DDBJ databases">
        <title>Mixed transmission modes and dynamic genome evolution in an obligate animal-bacterial symbiosis.</title>
        <authorList>
            <person name="Russell S.L."/>
            <person name="Corbett-Detig R.B."/>
            <person name="Cavanaugh C.M."/>
        </authorList>
    </citation>
    <scope>NUCLEOTIDE SEQUENCE [LARGE SCALE GENOMIC DNA]</scope>
    <source>
        <strain evidence="7">Se-Cadez</strain>
    </source>
</reference>
<dbReference type="EMBL" id="MPRJ01000002">
    <property type="protein sequence ID" value="OOZ37824.1"/>
    <property type="molecule type" value="Genomic_DNA"/>
</dbReference>
<dbReference type="Gene3D" id="3.60.21.10">
    <property type="match status" value="1"/>
</dbReference>
<comment type="catalytic activity">
    <reaction evidence="4 5">
        <text>P(1),P(4)-bis(5'-adenosyl) tetraphosphate + H2O = 2 ADP + 2 H(+)</text>
        <dbReference type="Rhea" id="RHEA:24252"/>
        <dbReference type="ChEBI" id="CHEBI:15377"/>
        <dbReference type="ChEBI" id="CHEBI:15378"/>
        <dbReference type="ChEBI" id="CHEBI:58141"/>
        <dbReference type="ChEBI" id="CHEBI:456216"/>
        <dbReference type="EC" id="3.6.1.41"/>
    </reaction>
</comment>
<evidence type="ECO:0000313" key="8">
    <source>
        <dbReference type="Proteomes" id="UP000190896"/>
    </source>
</evidence>
<evidence type="ECO:0000256" key="4">
    <source>
        <dbReference type="ARBA" id="ARBA00049417"/>
    </source>
</evidence>
<dbReference type="EC" id="3.6.1.41" evidence="5"/>
<dbReference type="PIRSF" id="PIRSF000903">
    <property type="entry name" value="B5n-ttraPtase_sm"/>
    <property type="match status" value="1"/>
</dbReference>
<evidence type="ECO:0000256" key="1">
    <source>
        <dbReference type="ARBA" id="ARBA00003413"/>
    </source>
</evidence>
<organism evidence="7 8">
    <name type="scientific">Solemya velesiana gill symbiont</name>
    <dbReference type="NCBI Taxonomy" id="1918948"/>
    <lineage>
        <taxon>Bacteria</taxon>
        <taxon>Pseudomonadati</taxon>
        <taxon>Pseudomonadota</taxon>
        <taxon>Gammaproteobacteria</taxon>
        <taxon>sulfur-oxidizing symbionts</taxon>
    </lineage>
</organism>
<evidence type="ECO:0000259" key="6">
    <source>
        <dbReference type="Pfam" id="PF00149"/>
    </source>
</evidence>
<gene>
    <name evidence="5" type="primary">apaH</name>
    <name evidence="7" type="ORF">BOW51_00745</name>
</gene>
<dbReference type="InterPro" id="IPR004843">
    <property type="entry name" value="Calcineurin-like_PHP"/>
</dbReference>
<dbReference type="NCBIfam" id="NF001204">
    <property type="entry name" value="PRK00166.1"/>
    <property type="match status" value="1"/>
</dbReference>
<dbReference type="Proteomes" id="UP000190896">
    <property type="component" value="Unassembled WGS sequence"/>
</dbReference>
<evidence type="ECO:0000313" key="7">
    <source>
        <dbReference type="EMBL" id="OOZ37824.1"/>
    </source>
</evidence>
<accession>A0A1T2KYE6</accession>
<dbReference type="HAMAP" id="MF_00199">
    <property type="entry name" value="ApaH"/>
    <property type="match status" value="1"/>
</dbReference>
<keyword evidence="3 5" id="KW-0378">Hydrolase</keyword>